<dbReference type="SUPFAM" id="SSF75708">
    <property type="entry name" value="Chemotaxis phosphatase CheZ"/>
    <property type="match status" value="1"/>
</dbReference>
<dbReference type="InterPro" id="IPR007439">
    <property type="entry name" value="Chemotax_Pase_CheZ"/>
</dbReference>
<dbReference type="InterPro" id="IPR050992">
    <property type="entry name" value="CheZ_family_phosphatases"/>
</dbReference>
<comment type="similarity">
    <text evidence="2 10">Belongs to the CheZ family.</text>
</comment>
<sequence>MNKSKGERHALEPELTEKLKQQSEQLVDSVHAGDYPRAMAMISELAEVRNQGLYHEVGRLTRSLHEAMRNFQIDPRNPEQREALSKMTDASDRLEYVVKMTGQAANRTMDLVEESMPVTRHLQSEAQDLHQQWQRLRRREMAPTEFRELHARMDQFLAALSTDAGKLYGNLSEILLAQDYQDLTGQVIQNVITLVREVEENLVSLVVMAGHVDQLTGTVHQMEDNQPSAEQGVGPQMMPEQRKDVLSGQVDVDDLLSSLGF</sequence>
<dbReference type="GO" id="GO:0006935">
    <property type="term" value="P:chemotaxis"/>
    <property type="evidence" value="ECO:0007669"/>
    <property type="project" value="UniProtKB-KW"/>
</dbReference>
<dbReference type="PIRSF" id="PIRSF002884">
    <property type="entry name" value="CheZ"/>
    <property type="match status" value="1"/>
</dbReference>
<dbReference type="Gene3D" id="1.10.287.500">
    <property type="entry name" value="Helix hairpin bin"/>
    <property type="match status" value="1"/>
</dbReference>
<dbReference type="GO" id="GO:0004721">
    <property type="term" value="F:phosphoprotein phosphatase activity"/>
    <property type="evidence" value="ECO:0007669"/>
    <property type="project" value="UniProtKB-KW"/>
</dbReference>
<evidence type="ECO:0000256" key="4">
    <source>
        <dbReference type="ARBA" id="ARBA00022490"/>
    </source>
</evidence>
<dbReference type="GO" id="GO:0097588">
    <property type="term" value="P:archaeal or bacterial-type flagellum-dependent cell motility"/>
    <property type="evidence" value="ECO:0007669"/>
    <property type="project" value="UniProtKB-KW"/>
</dbReference>
<dbReference type="GO" id="GO:0009288">
    <property type="term" value="C:bacterial-type flagellum"/>
    <property type="evidence" value="ECO:0007669"/>
    <property type="project" value="InterPro"/>
</dbReference>
<evidence type="ECO:0000256" key="5">
    <source>
        <dbReference type="ARBA" id="ARBA00022500"/>
    </source>
</evidence>
<organism evidence="13 14">
    <name type="scientific">Marinobacter psychrophilus</name>
    <dbReference type="NCBI Taxonomy" id="330734"/>
    <lineage>
        <taxon>Bacteria</taxon>
        <taxon>Pseudomonadati</taxon>
        <taxon>Pseudomonadota</taxon>
        <taxon>Gammaproteobacteria</taxon>
        <taxon>Pseudomonadales</taxon>
        <taxon>Marinobacteraceae</taxon>
        <taxon>Marinobacter</taxon>
    </lineage>
</organism>
<accession>A0A0H4I2M8</accession>
<evidence type="ECO:0000256" key="11">
    <source>
        <dbReference type="PIRSR" id="PIRSR002884-1"/>
    </source>
</evidence>
<comment type="subunit">
    <text evidence="10">Homodimer.</text>
</comment>
<keyword evidence="6 10" id="KW-0283">Flagellar rotation</keyword>
<proteinExistence type="inferred from homology"/>
<dbReference type="EC" id="3.1.3.-" evidence="10"/>
<dbReference type="STRING" id="330734.ABA45_05285"/>
<evidence type="ECO:0000313" key="14">
    <source>
        <dbReference type="Proteomes" id="UP000036406"/>
    </source>
</evidence>
<evidence type="ECO:0000256" key="6">
    <source>
        <dbReference type="ARBA" id="ARBA00022779"/>
    </source>
</evidence>
<feature type="region of interest" description="Disordered" evidence="12">
    <location>
        <begin position="1"/>
        <end position="25"/>
    </location>
</feature>
<name>A0A0H4I2M8_9GAMM</name>
<protein>
    <recommendedName>
        <fullName evidence="3 10">Protein phosphatase CheZ</fullName>
        <ecNumber evidence="10">3.1.3.-</ecNumber>
    </recommendedName>
    <alternativeName>
        <fullName evidence="9 10">Chemotaxis protein CheZ</fullName>
    </alternativeName>
</protein>
<dbReference type="EMBL" id="CP011494">
    <property type="protein sequence ID" value="AKO51905.1"/>
    <property type="molecule type" value="Genomic_DNA"/>
</dbReference>
<gene>
    <name evidence="13" type="ORF">ABA45_05285</name>
</gene>
<dbReference type="PATRIC" id="fig|330734.3.peg.1119"/>
<feature type="region of interest" description="Disordered" evidence="12">
    <location>
        <begin position="224"/>
        <end position="245"/>
    </location>
</feature>
<dbReference type="KEGG" id="mpq:ABA45_05285"/>
<feature type="site" description="Enhances dephosphorylation of CheY-P" evidence="11">
    <location>
        <position position="186"/>
    </location>
</feature>
<dbReference type="RefSeq" id="WP_048384608.1">
    <property type="nucleotide sequence ID" value="NZ_CP011494.1"/>
</dbReference>
<evidence type="ECO:0000256" key="1">
    <source>
        <dbReference type="ARBA" id="ARBA00004496"/>
    </source>
</evidence>
<dbReference type="GO" id="GO:0050920">
    <property type="term" value="P:regulation of chemotaxis"/>
    <property type="evidence" value="ECO:0007669"/>
    <property type="project" value="InterPro"/>
</dbReference>
<evidence type="ECO:0000256" key="3">
    <source>
        <dbReference type="ARBA" id="ARBA00018484"/>
    </source>
</evidence>
<keyword evidence="5 10" id="KW-0145">Chemotaxis</keyword>
<dbReference type="Pfam" id="PF04344">
    <property type="entry name" value="CheZ"/>
    <property type="match status" value="1"/>
</dbReference>
<dbReference type="AlphaFoldDB" id="A0A0H4I2M8"/>
<keyword evidence="8 10" id="KW-0904">Protein phosphatase</keyword>
<evidence type="ECO:0000256" key="7">
    <source>
        <dbReference type="ARBA" id="ARBA00022801"/>
    </source>
</evidence>
<keyword evidence="4 10" id="KW-0963">Cytoplasm</keyword>
<evidence type="ECO:0000256" key="12">
    <source>
        <dbReference type="SAM" id="MobiDB-lite"/>
    </source>
</evidence>
<reference evidence="13 14" key="1">
    <citation type="submission" date="2015-05" db="EMBL/GenBank/DDBJ databases">
        <title>Complete genome of Marinobacter psychrophilus strain 20041T isolated from sea-ice of the Canadian Basin.</title>
        <authorList>
            <person name="Song L."/>
            <person name="Ren L."/>
            <person name="Yu Y."/>
            <person name="Wang X."/>
        </authorList>
    </citation>
    <scope>NUCLEOTIDE SEQUENCE [LARGE SCALE GENOMIC DNA]</scope>
    <source>
        <strain evidence="13 14">20041</strain>
    </source>
</reference>
<evidence type="ECO:0000256" key="8">
    <source>
        <dbReference type="ARBA" id="ARBA00022912"/>
    </source>
</evidence>
<dbReference type="Proteomes" id="UP000036406">
    <property type="component" value="Chromosome"/>
</dbReference>
<feature type="compositionally biased region" description="Basic and acidic residues" evidence="12">
    <location>
        <begin position="1"/>
        <end position="21"/>
    </location>
</feature>
<evidence type="ECO:0000313" key="13">
    <source>
        <dbReference type="EMBL" id="AKO51905.1"/>
    </source>
</evidence>
<comment type="subcellular location">
    <subcellularLocation>
        <location evidence="1 10">Cytoplasm</location>
    </subcellularLocation>
</comment>
<evidence type="ECO:0000256" key="10">
    <source>
        <dbReference type="PIRNR" id="PIRNR002884"/>
    </source>
</evidence>
<evidence type="ECO:0000256" key="9">
    <source>
        <dbReference type="ARBA" id="ARBA00029599"/>
    </source>
</evidence>
<dbReference type="PANTHER" id="PTHR43693">
    <property type="entry name" value="PROTEIN PHOSPHATASE CHEZ"/>
    <property type="match status" value="1"/>
</dbReference>
<keyword evidence="14" id="KW-1185">Reference proteome</keyword>
<dbReference type="GO" id="GO:0005737">
    <property type="term" value="C:cytoplasm"/>
    <property type="evidence" value="ECO:0007669"/>
    <property type="project" value="UniProtKB-SubCell"/>
</dbReference>
<evidence type="ECO:0000256" key="2">
    <source>
        <dbReference type="ARBA" id="ARBA00005908"/>
    </source>
</evidence>
<keyword evidence="7 10" id="KW-0378">Hydrolase</keyword>
<dbReference type="PANTHER" id="PTHR43693:SF1">
    <property type="entry name" value="PROTEIN PHOSPHATASE CHEZ"/>
    <property type="match status" value="1"/>
</dbReference>
<comment type="function">
    <text evidence="10">Plays an important role in bacterial chemotaxis signal transduction pathway by accelerating the dephosphorylation of phosphorylated CheY (CheY-P).</text>
</comment>